<keyword evidence="2 5" id="KW-0812">Transmembrane</keyword>
<feature type="transmembrane region" description="Helical" evidence="5">
    <location>
        <begin position="24"/>
        <end position="48"/>
    </location>
</feature>
<dbReference type="Pfam" id="PF09685">
    <property type="entry name" value="MamF_MmsF"/>
    <property type="match status" value="1"/>
</dbReference>
<dbReference type="RefSeq" id="WP_071505323.1">
    <property type="nucleotide sequence ID" value="NZ_MORL01000016.1"/>
</dbReference>
<keyword evidence="4 5" id="KW-0472">Membrane</keyword>
<evidence type="ECO:0000313" key="7">
    <source>
        <dbReference type="Proteomes" id="UP000181790"/>
    </source>
</evidence>
<proteinExistence type="predicted"/>
<evidence type="ECO:0000256" key="2">
    <source>
        <dbReference type="ARBA" id="ARBA00022692"/>
    </source>
</evidence>
<dbReference type="EMBL" id="MORL01000016">
    <property type="protein sequence ID" value="OIN56981.1"/>
    <property type="molecule type" value="Genomic_DNA"/>
</dbReference>
<gene>
    <name evidence="6" type="ORF">BLX24_21740</name>
</gene>
<feature type="transmembrane region" description="Helical" evidence="5">
    <location>
        <begin position="92"/>
        <end position="110"/>
    </location>
</feature>
<evidence type="ECO:0000313" key="6">
    <source>
        <dbReference type="EMBL" id="OIN56981.1"/>
    </source>
</evidence>
<keyword evidence="6" id="KW-0328">Glycosyltransferase</keyword>
<evidence type="ECO:0000256" key="4">
    <source>
        <dbReference type="ARBA" id="ARBA00023136"/>
    </source>
</evidence>
<accession>A0A1S2VDZ5</accession>
<keyword evidence="7" id="KW-1185">Reference proteome</keyword>
<dbReference type="GO" id="GO:0016757">
    <property type="term" value="F:glycosyltransferase activity"/>
    <property type="evidence" value="ECO:0007669"/>
    <property type="project" value="UniProtKB-KW"/>
</dbReference>
<keyword evidence="3 5" id="KW-1133">Transmembrane helix</keyword>
<comment type="caution">
    <text evidence="6">The sequence shown here is derived from an EMBL/GenBank/DDBJ whole genome shotgun (WGS) entry which is preliminary data.</text>
</comment>
<protein>
    <submittedName>
        <fullName evidence="6">Orotate phosphoribosyltransferase</fullName>
    </submittedName>
</protein>
<evidence type="ECO:0000256" key="5">
    <source>
        <dbReference type="SAM" id="Phobius"/>
    </source>
</evidence>
<dbReference type="Proteomes" id="UP000181790">
    <property type="component" value="Unassembled WGS sequence"/>
</dbReference>
<sequence>MENQQLPPPLPPAQPLSPQDERTWAMLAHLLALTGLMIPFGSIIAPLVVWQVYKDRSAYVTYHAKESLNFHITIALAVVACIILMIILVGLFLIWVVGVAALVLTVVAGIKANNGEYYRYPLTIRFIS</sequence>
<comment type="subcellular location">
    <subcellularLocation>
        <location evidence="1">Membrane</location>
        <topology evidence="1">Multi-pass membrane protein</topology>
    </subcellularLocation>
</comment>
<keyword evidence="6" id="KW-0808">Transferase</keyword>
<dbReference type="AlphaFoldDB" id="A0A1S2VDZ5"/>
<evidence type="ECO:0000256" key="1">
    <source>
        <dbReference type="ARBA" id="ARBA00004141"/>
    </source>
</evidence>
<name>A0A1S2VDZ5_9BACT</name>
<feature type="transmembrane region" description="Helical" evidence="5">
    <location>
        <begin position="68"/>
        <end position="86"/>
    </location>
</feature>
<evidence type="ECO:0000256" key="3">
    <source>
        <dbReference type="ARBA" id="ARBA00022989"/>
    </source>
</evidence>
<dbReference type="OrthoDB" id="9808930at2"/>
<reference evidence="6 7" key="1">
    <citation type="submission" date="2016-10" db="EMBL/GenBank/DDBJ databases">
        <title>Arsenicibacter rosenii gen. nov., sp. nov., an efficient arsenic-methylating bacterium isolated from an arsenic-contaminated paddy soil.</title>
        <authorList>
            <person name="Huang K."/>
        </authorList>
    </citation>
    <scope>NUCLEOTIDE SEQUENCE [LARGE SCALE GENOMIC DNA]</scope>
    <source>
        <strain evidence="6 7">SM-1</strain>
    </source>
</reference>
<dbReference type="InterPro" id="IPR019109">
    <property type="entry name" value="MamF_MmsF"/>
</dbReference>
<organism evidence="6 7">
    <name type="scientific">Arsenicibacter rosenii</name>
    <dbReference type="NCBI Taxonomy" id="1750698"/>
    <lineage>
        <taxon>Bacteria</taxon>
        <taxon>Pseudomonadati</taxon>
        <taxon>Bacteroidota</taxon>
        <taxon>Cytophagia</taxon>
        <taxon>Cytophagales</taxon>
        <taxon>Spirosomataceae</taxon>
        <taxon>Arsenicibacter</taxon>
    </lineage>
</organism>